<accession>A0A4R2BH24</accession>
<keyword evidence="2" id="KW-0378">Hydrolase</keyword>
<dbReference type="PANTHER" id="PTHR43046">
    <property type="entry name" value="GDP-MANNOSE MANNOSYL HYDROLASE"/>
    <property type="match status" value="1"/>
</dbReference>
<name>A0A4R2BH24_9BACI</name>
<evidence type="ECO:0000313" key="4">
    <source>
        <dbReference type="EMBL" id="TCN26166.1"/>
    </source>
</evidence>
<dbReference type="SUPFAM" id="SSF55811">
    <property type="entry name" value="Nudix"/>
    <property type="match status" value="1"/>
</dbReference>
<proteinExistence type="predicted"/>
<sequence length="161" mass="18417">MSHVRIRCTGLIIKDNAILVIRYNDNGIHYNLPGGGLEQGETILEGVAREVYEETNAEVEVGQLALVYEFAPQKQSGDYLPTEKHSLHLIFECTLKDHSIPRLPPQPDPFQTAVEWVPLEELNSILLIPNLSEQILDYVKTKRNIDLIEDFRLDRLRLDLT</sequence>
<comment type="caution">
    <text evidence="4">The sequence shown here is derived from an EMBL/GenBank/DDBJ whole genome shotgun (WGS) entry which is preliminary data.</text>
</comment>
<organism evidence="4 5">
    <name type="scientific">Mesobacillus foraminis</name>
    <dbReference type="NCBI Taxonomy" id="279826"/>
    <lineage>
        <taxon>Bacteria</taxon>
        <taxon>Bacillati</taxon>
        <taxon>Bacillota</taxon>
        <taxon>Bacilli</taxon>
        <taxon>Bacillales</taxon>
        <taxon>Bacillaceae</taxon>
        <taxon>Mesobacillus</taxon>
    </lineage>
</organism>
<dbReference type="Pfam" id="PF00293">
    <property type="entry name" value="NUDIX"/>
    <property type="match status" value="1"/>
</dbReference>
<dbReference type="PROSITE" id="PS51462">
    <property type="entry name" value="NUDIX"/>
    <property type="match status" value="1"/>
</dbReference>
<reference evidence="4 5" key="1">
    <citation type="journal article" date="2015" name="Stand. Genomic Sci.">
        <title>Genomic Encyclopedia of Bacterial and Archaeal Type Strains, Phase III: the genomes of soil and plant-associated and newly described type strains.</title>
        <authorList>
            <person name="Whitman W.B."/>
            <person name="Woyke T."/>
            <person name="Klenk H.P."/>
            <person name="Zhou Y."/>
            <person name="Lilburn T.G."/>
            <person name="Beck B.J."/>
            <person name="De Vos P."/>
            <person name="Vandamme P."/>
            <person name="Eisen J.A."/>
            <person name="Garrity G."/>
            <person name="Hugenholtz P."/>
            <person name="Kyrpides N.C."/>
        </authorList>
    </citation>
    <scope>NUCLEOTIDE SEQUENCE [LARGE SCALE GENOMIC DNA]</scope>
    <source>
        <strain evidence="4 5">CV53</strain>
    </source>
</reference>
<evidence type="ECO:0000259" key="3">
    <source>
        <dbReference type="PROSITE" id="PS51462"/>
    </source>
</evidence>
<dbReference type="CDD" id="cd18880">
    <property type="entry name" value="NUDIX_ADPRase"/>
    <property type="match status" value="1"/>
</dbReference>
<evidence type="ECO:0000313" key="5">
    <source>
        <dbReference type="Proteomes" id="UP000295689"/>
    </source>
</evidence>
<dbReference type="InterPro" id="IPR020084">
    <property type="entry name" value="NUDIX_hydrolase_CS"/>
</dbReference>
<gene>
    <name evidence="4" type="ORF">EV146_104274</name>
</gene>
<dbReference type="GO" id="GO:0016787">
    <property type="term" value="F:hydrolase activity"/>
    <property type="evidence" value="ECO:0007669"/>
    <property type="project" value="UniProtKB-KW"/>
</dbReference>
<feature type="domain" description="Nudix hydrolase" evidence="3">
    <location>
        <begin position="3"/>
        <end position="141"/>
    </location>
</feature>
<dbReference type="AlphaFoldDB" id="A0A4R2BH24"/>
<keyword evidence="5" id="KW-1185">Reference proteome</keyword>
<dbReference type="InterPro" id="IPR000086">
    <property type="entry name" value="NUDIX_hydrolase_dom"/>
</dbReference>
<dbReference type="Proteomes" id="UP000295689">
    <property type="component" value="Unassembled WGS sequence"/>
</dbReference>
<dbReference type="RefSeq" id="WP_132004414.1">
    <property type="nucleotide sequence ID" value="NZ_JABUHM010000015.1"/>
</dbReference>
<dbReference type="Gene3D" id="3.90.79.10">
    <property type="entry name" value="Nucleoside Triphosphate Pyrophosphohydrolase"/>
    <property type="match status" value="1"/>
</dbReference>
<comment type="cofactor">
    <cofactor evidence="1">
        <name>Mg(2+)</name>
        <dbReference type="ChEBI" id="CHEBI:18420"/>
    </cofactor>
</comment>
<evidence type="ECO:0000256" key="2">
    <source>
        <dbReference type="ARBA" id="ARBA00022801"/>
    </source>
</evidence>
<dbReference type="PANTHER" id="PTHR43046:SF14">
    <property type="entry name" value="MUTT_NUDIX FAMILY PROTEIN"/>
    <property type="match status" value="1"/>
</dbReference>
<evidence type="ECO:0000256" key="1">
    <source>
        <dbReference type="ARBA" id="ARBA00001946"/>
    </source>
</evidence>
<dbReference type="InterPro" id="IPR015797">
    <property type="entry name" value="NUDIX_hydrolase-like_dom_sf"/>
</dbReference>
<dbReference type="EMBL" id="SLVV01000004">
    <property type="protein sequence ID" value="TCN26166.1"/>
    <property type="molecule type" value="Genomic_DNA"/>
</dbReference>
<dbReference type="PROSITE" id="PS00893">
    <property type="entry name" value="NUDIX_BOX"/>
    <property type="match status" value="1"/>
</dbReference>
<protein>
    <submittedName>
        <fullName evidence="4">ADP-ribose pyrophosphatase YjhB (NUDIX family)</fullName>
    </submittedName>
</protein>